<evidence type="ECO:0000256" key="15">
    <source>
        <dbReference type="SAM" id="MobiDB-lite"/>
    </source>
</evidence>
<dbReference type="AlphaFoldDB" id="A0A844G7C6"/>
<dbReference type="SUPFAM" id="SSF46785">
    <property type="entry name" value="Winged helix' DNA-binding domain"/>
    <property type="match status" value="1"/>
</dbReference>
<evidence type="ECO:0000256" key="7">
    <source>
        <dbReference type="ARBA" id="ARBA00022806"/>
    </source>
</evidence>
<evidence type="ECO:0000256" key="1">
    <source>
        <dbReference type="ARBA" id="ARBA00001946"/>
    </source>
</evidence>
<evidence type="ECO:0000313" key="20">
    <source>
        <dbReference type="Proteomes" id="UP000435649"/>
    </source>
</evidence>
<dbReference type="Pfam" id="PF09382">
    <property type="entry name" value="RQC"/>
    <property type="match status" value="1"/>
</dbReference>
<feature type="domain" description="HRDC" evidence="16">
    <location>
        <begin position="714"/>
        <end position="790"/>
    </location>
</feature>
<dbReference type="GO" id="GO:0006260">
    <property type="term" value="P:DNA replication"/>
    <property type="evidence" value="ECO:0007669"/>
    <property type="project" value="InterPro"/>
</dbReference>
<dbReference type="Pfam" id="PF00271">
    <property type="entry name" value="Helicase_C"/>
    <property type="match status" value="1"/>
</dbReference>
<keyword evidence="4" id="KW-0479">Metal-binding</keyword>
<dbReference type="InterPro" id="IPR027417">
    <property type="entry name" value="P-loop_NTPase"/>
</dbReference>
<dbReference type="GO" id="GO:0006310">
    <property type="term" value="P:DNA recombination"/>
    <property type="evidence" value="ECO:0007669"/>
    <property type="project" value="InterPro"/>
</dbReference>
<evidence type="ECO:0000259" key="16">
    <source>
        <dbReference type="PROSITE" id="PS50967"/>
    </source>
</evidence>
<organism evidence="19 20">
    <name type="scientific">Victivallis lenta</name>
    <dbReference type="NCBI Taxonomy" id="2606640"/>
    <lineage>
        <taxon>Bacteria</taxon>
        <taxon>Pseudomonadati</taxon>
        <taxon>Lentisphaerota</taxon>
        <taxon>Lentisphaeria</taxon>
        <taxon>Victivallales</taxon>
        <taxon>Victivallaceae</taxon>
        <taxon>Victivallis</taxon>
    </lineage>
</organism>
<feature type="region of interest" description="Disordered" evidence="15">
    <location>
        <begin position="692"/>
        <end position="717"/>
    </location>
</feature>
<dbReference type="PROSITE" id="PS51194">
    <property type="entry name" value="HELICASE_CTER"/>
    <property type="match status" value="1"/>
</dbReference>
<dbReference type="SUPFAM" id="SSF47819">
    <property type="entry name" value="HRDC-like"/>
    <property type="match status" value="1"/>
</dbReference>
<protein>
    <recommendedName>
        <fullName evidence="13">ATP-dependent DNA helicase RecQ</fullName>
        <ecNumber evidence="12">5.6.2.4</ecNumber>
    </recommendedName>
    <alternativeName>
        <fullName evidence="14">DNA 3'-5' helicase RecQ</fullName>
    </alternativeName>
</protein>
<dbReference type="InterPro" id="IPR014001">
    <property type="entry name" value="Helicase_ATP-bd"/>
</dbReference>
<dbReference type="PROSITE" id="PS00690">
    <property type="entry name" value="DEAH_ATP_HELICASE"/>
    <property type="match status" value="1"/>
</dbReference>
<dbReference type="PANTHER" id="PTHR13710">
    <property type="entry name" value="DNA HELICASE RECQ FAMILY MEMBER"/>
    <property type="match status" value="1"/>
</dbReference>
<dbReference type="PROSITE" id="PS50967">
    <property type="entry name" value="HRDC"/>
    <property type="match status" value="1"/>
</dbReference>
<dbReference type="Pfam" id="PF16124">
    <property type="entry name" value="RecQ_Zn_bind"/>
    <property type="match status" value="1"/>
</dbReference>
<feature type="domain" description="Helicase C-terminal" evidence="18">
    <location>
        <begin position="231"/>
        <end position="374"/>
    </location>
</feature>
<dbReference type="CDD" id="cd17920">
    <property type="entry name" value="DEXHc_RecQ"/>
    <property type="match status" value="1"/>
</dbReference>
<evidence type="ECO:0000256" key="11">
    <source>
        <dbReference type="ARBA" id="ARBA00034617"/>
    </source>
</evidence>
<sequence length="790" mass="88289">MEQSRCTLSNIMETNSDTLEALKYYYGFDGFLDNQEEVVEEILSGRDLCVIMPTGAGKSLCYQLPILMRPGYGIVVSPLISLMKDQVDSLLEKNIPAAFINSTIPFSEQARAADAAARGEIKLLYVAPERFHTDFFRSFLSATPPSVMIVDEAHCISQWGHDFRPSYWRLGEVLDSYRIPQVCAFTATATPKVRDDIRTQLHRPEMDLHVAGFKRPNLAFSVVDCPSDASKIAEIRRRLKQKKPTILYTSTRKAVEQLVAEFGCIGYHAGMSDDARREAQERFMNDPCPVLAATNAFGMGIDRPDVRQVIHFNLPGSLEAYYQEAGRAGRDGEAADCVLLYAYRDRYVQEFLIDLSNPPPEVVQELYTRLRELAAERGTTMLEVTLSELVPEVPGAKSDSQLSAAMSILEKANLVDRGFRRNNRGFLRFTGDLEFLASEHMAQATQRSRFIARCIERFGFELLEKKPFTFDELASVAGLSVEQVRRVLRALDGDCLEWSVPFAGRGTELLNPDKVQVDMDFKAMNDKREFELARLDEVCTYARAHRCRQAVLVSYFGEDLREWRCGSCDNCTGSSSGSGGALREVTDAAEEGVVRRILEAVEDFDGRIGAGKLSQILSGSKSAELTGRGFHRNRHFGRLAPLKQTKIMAYLKSLELGGYLGRIERGDFPCLELTARGLEVLNGHTRARIDMPELKREKRERRSGSKPSAAVPPPEGGETLFEALRQLRKEIAAKRGVPAYVVLSNTALIGLAEQRPQTLAEAQEVPGIGPVKAQTVIPPFLDVIREWEDE</sequence>
<dbReference type="GO" id="GO:0009378">
    <property type="term" value="F:four-way junction helicase activity"/>
    <property type="evidence" value="ECO:0007669"/>
    <property type="project" value="TreeGrafter"/>
</dbReference>
<evidence type="ECO:0000259" key="17">
    <source>
        <dbReference type="PROSITE" id="PS51192"/>
    </source>
</evidence>
<evidence type="ECO:0000256" key="12">
    <source>
        <dbReference type="ARBA" id="ARBA00034808"/>
    </source>
</evidence>
<dbReference type="GO" id="GO:0003677">
    <property type="term" value="F:DNA binding"/>
    <property type="evidence" value="ECO:0007669"/>
    <property type="project" value="UniProtKB-KW"/>
</dbReference>
<keyword evidence="8" id="KW-0067">ATP-binding</keyword>
<keyword evidence="7 19" id="KW-0347">Helicase</keyword>
<feature type="domain" description="Helicase ATP-binding" evidence="17">
    <location>
        <begin position="39"/>
        <end position="207"/>
    </location>
</feature>
<evidence type="ECO:0000313" key="19">
    <source>
        <dbReference type="EMBL" id="MST99043.1"/>
    </source>
</evidence>
<dbReference type="InterPro" id="IPR044876">
    <property type="entry name" value="HRDC_dom_sf"/>
</dbReference>
<dbReference type="FunFam" id="3.40.50.300:FF:001389">
    <property type="entry name" value="ATP-dependent DNA helicase RecQ"/>
    <property type="match status" value="1"/>
</dbReference>
<proteinExistence type="inferred from homology"/>
<feature type="compositionally biased region" description="Basic and acidic residues" evidence="15">
    <location>
        <begin position="692"/>
        <end position="703"/>
    </location>
</feature>
<dbReference type="PANTHER" id="PTHR13710:SF105">
    <property type="entry name" value="ATP-DEPENDENT DNA HELICASE Q1"/>
    <property type="match status" value="1"/>
</dbReference>
<dbReference type="GO" id="GO:0030894">
    <property type="term" value="C:replisome"/>
    <property type="evidence" value="ECO:0007669"/>
    <property type="project" value="TreeGrafter"/>
</dbReference>
<keyword evidence="10" id="KW-0413">Isomerase</keyword>
<dbReference type="GO" id="GO:0006281">
    <property type="term" value="P:DNA repair"/>
    <property type="evidence" value="ECO:0007669"/>
    <property type="project" value="InterPro"/>
</dbReference>
<dbReference type="EC" id="5.6.2.4" evidence="12"/>
<name>A0A844G7C6_9BACT</name>
<dbReference type="InterPro" id="IPR018982">
    <property type="entry name" value="RQC_domain"/>
</dbReference>
<evidence type="ECO:0000256" key="13">
    <source>
        <dbReference type="ARBA" id="ARBA00044535"/>
    </source>
</evidence>
<dbReference type="PROSITE" id="PS51192">
    <property type="entry name" value="HELICASE_ATP_BIND_1"/>
    <property type="match status" value="1"/>
</dbReference>
<dbReference type="InterPro" id="IPR036390">
    <property type="entry name" value="WH_DNA-bd_sf"/>
</dbReference>
<gene>
    <name evidence="19" type="ORF">FYJ85_18575</name>
</gene>
<dbReference type="SMART" id="SM00490">
    <property type="entry name" value="HELICc"/>
    <property type="match status" value="1"/>
</dbReference>
<evidence type="ECO:0000256" key="9">
    <source>
        <dbReference type="ARBA" id="ARBA00023125"/>
    </source>
</evidence>
<dbReference type="GO" id="GO:0043590">
    <property type="term" value="C:bacterial nucleoid"/>
    <property type="evidence" value="ECO:0007669"/>
    <property type="project" value="TreeGrafter"/>
</dbReference>
<accession>A0A844G7C6</accession>
<dbReference type="Proteomes" id="UP000435649">
    <property type="component" value="Unassembled WGS sequence"/>
</dbReference>
<dbReference type="GO" id="GO:0016787">
    <property type="term" value="F:hydrolase activity"/>
    <property type="evidence" value="ECO:0007669"/>
    <property type="project" value="UniProtKB-KW"/>
</dbReference>
<evidence type="ECO:0000256" key="5">
    <source>
        <dbReference type="ARBA" id="ARBA00022741"/>
    </source>
</evidence>
<dbReference type="InterPro" id="IPR036388">
    <property type="entry name" value="WH-like_DNA-bd_sf"/>
</dbReference>
<keyword evidence="20" id="KW-1185">Reference proteome</keyword>
<reference evidence="19 20" key="1">
    <citation type="submission" date="2019-08" db="EMBL/GenBank/DDBJ databases">
        <title>In-depth cultivation of the pig gut microbiome towards novel bacterial diversity and tailored functional studies.</title>
        <authorList>
            <person name="Wylensek D."/>
            <person name="Hitch T.C.A."/>
            <person name="Clavel T."/>
        </authorList>
    </citation>
    <scope>NUCLEOTIDE SEQUENCE [LARGE SCALE GENOMIC DNA]</scope>
    <source>
        <strain evidence="19 20">BBE-744-WT-12</strain>
    </source>
</reference>
<comment type="similarity">
    <text evidence="3">Belongs to the helicase family. RecQ subfamily.</text>
</comment>
<dbReference type="Pfam" id="PF00570">
    <property type="entry name" value="HRDC"/>
    <property type="match status" value="1"/>
</dbReference>
<evidence type="ECO:0000256" key="3">
    <source>
        <dbReference type="ARBA" id="ARBA00005446"/>
    </source>
</evidence>
<dbReference type="InterPro" id="IPR011545">
    <property type="entry name" value="DEAD/DEAH_box_helicase_dom"/>
</dbReference>
<dbReference type="SMART" id="SM00956">
    <property type="entry name" value="RQC"/>
    <property type="match status" value="1"/>
</dbReference>
<dbReference type="InterPro" id="IPR010997">
    <property type="entry name" value="HRDC-like_sf"/>
</dbReference>
<dbReference type="SMART" id="SM00341">
    <property type="entry name" value="HRDC"/>
    <property type="match status" value="1"/>
</dbReference>
<evidence type="ECO:0000256" key="10">
    <source>
        <dbReference type="ARBA" id="ARBA00023235"/>
    </source>
</evidence>
<keyword evidence="9" id="KW-0238">DNA-binding</keyword>
<dbReference type="SUPFAM" id="SSF52540">
    <property type="entry name" value="P-loop containing nucleoside triphosphate hydrolases"/>
    <property type="match status" value="1"/>
</dbReference>
<dbReference type="InterPro" id="IPR004589">
    <property type="entry name" value="DNA_helicase_ATP-dep_RecQ"/>
</dbReference>
<comment type="catalytic activity">
    <reaction evidence="11">
        <text>Couples ATP hydrolysis with the unwinding of duplex DNA by translocating in the 3'-5' direction.</text>
        <dbReference type="EC" id="5.6.2.4"/>
    </reaction>
</comment>
<evidence type="ECO:0000256" key="14">
    <source>
        <dbReference type="ARBA" id="ARBA00044550"/>
    </source>
</evidence>
<dbReference type="GO" id="GO:0043138">
    <property type="term" value="F:3'-5' DNA helicase activity"/>
    <property type="evidence" value="ECO:0007669"/>
    <property type="project" value="UniProtKB-EC"/>
</dbReference>
<keyword evidence="6 19" id="KW-0378">Hydrolase</keyword>
<evidence type="ECO:0000256" key="2">
    <source>
        <dbReference type="ARBA" id="ARBA00001947"/>
    </source>
</evidence>
<dbReference type="Gene3D" id="3.40.50.300">
    <property type="entry name" value="P-loop containing nucleotide triphosphate hydrolases"/>
    <property type="match status" value="2"/>
</dbReference>
<dbReference type="EMBL" id="VUNS01000028">
    <property type="protein sequence ID" value="MST99043.1"/>
    <property type="molecule type" value="Genomic_DNA"/>
</dbReference>
<dbReference type="GO" id="GO:0005524">
    <property type="term" value="F:ATP binding"/>
    <property type="evidence" value="ECO:0007669"/>
    <property type="project" value="UniProtKB-KW"/>
</dbReference>
<comment type="caution">
    <text evidence="19">The sequence shown here is derived from an EMBL/GenBank/DDBJ whole genome shotgun (WGS) entry which is preliminary data.</text>
</comment>
<dbReference type="Gene3D" id="1.10.10.10">
    <property type="entry name" value="Winged helix-like DNA-binding domain superfamily/Winged helix DNA-binding domain"/>
    <property type="match status" value="1"/>
</dbReference>
<dbReference type="NCBIfam" id="TIGR00614">
    <property type="entry name" value="recQ_fam"/>
    <property type="match status" value="1"/>
</dbReference>
<dbReference type="Gene3D" id="1.10.150.80">
    <property type="entry name" value="HRDC domain"/>
    <property type="match status" value="1"/>
</dbReference>
<dbReference type="Pfam" id="PF00270">
    <property type="entry name" value="DEAD"/>
    <property type="match status" value="1"/>
</dbReference>
<dbReference type="InterPro" id="IPR032284">
    <property type="entry name" value="RecQ_Zn-bd"/>
</dbReference>
<dbReference type="InterPro" id="IPR002464">
    <property type="entry name" value="DNA/RNA_helicase_DEAH_CS"/>
</dbReference>
<evidence type="ECO:0000256" key="6">
    <source>
        <dbReference type="ARBA" id="ARBA00022801"/>
    </source>
</evidence>
<keyword evidence="5" id="KW-0547">Nucleotide-binding</keyword>
<comment type="cofactor">
    <cofactor evidence="2">
        <name>Zn(2+)</name>
        <dbReference type="ChEBI" id="CHEBI:29105"/>
    </cofactor>
</comment>
<dbReference type="InterPro" id="IPR001650">
    <property type="entry name" value="Helicase_C-like"/>
</dbReference>
<evidence type="ECO:0000256" key="4">
    <source>
        <dbReference type="ARBA" id="ARBA00022723"/>
    </source>
</evidence>
<dbReference type="GO" id="GO:0005737">
    <property type="term" value="C:cytoplasm"/>
    <property type="evidence" value="ECO:0007669"/>
    <property type="project" value="TreeGrafter"/>
</dbReference>
<dbReference type="SMART" id="SM00487">
    <property type="entry name" value="DEXDc"/>
    <property type="match status" value="1"/>
</dbReference>
<dbReference type="InterPro" id="IPR002121">
    <property type="entry name" value="HRDC_dom"/>
</dbReference>
<comment type="cofactor">
    <cofactor evidence="1">
        <name>Mg(2+)</name>
        <dbReference type="ChEBI" id="CHEBI:18420"/>
    </cofactor>
</comment>
<dbReference type="GO" id="GO:0046872">
    <property type="term" value="F:metal ion binding"/>
    <property type="evidence" value="ECO:0007669"/>
    <property type="project" value="UniProtKB-KW"/>
</dbReference>
<evidence type="ECO:0000259" key="18">
    <source>
        <dbReference type="PROSITE" id="PS51194"/>
    </source>
</evidence>
<evidence type="ECO:0000256" key="8">
    <source>
        <dbReference type="ARBA" id="ARBA00022840"/>
    </source>
</evidence>